<protein>
    <submittedName>
        <fullName evidence="1">Uncharacterized protein</fullName>
    </submittedName>
</protein>
<evidence type="ECO:0000313" key="2">
    <source>
        <dbReference type="Proteomes" id="UP000095347"/>
    </source>
</evidence>
<reference evidence="2" key="1">
    <citation type="submission" date="2016-07" db="EMBL/GenBank/DDBJ databases">
        <authorList>
            <person name="Florea S."/>
            <person name="Webb J.S."/>
            <person name="Jaromczyk J."/>
            <person name="Schardl C.L."/>
        </authorList>
    </citation>
    <scope>NUCLEOTIDE SEQUENCE [LARGE SCALE GENOMIC DNA]</scope>
    <source>
        <strain evidence="2">MV-1</strain>
    </source>
</reference>
<organism evidence="1 2">
    <name type="scientific">Magnetovibrio blakemorei</name>
    <dbReference type="NCBI Taxonomy" id="28181"/>
    <lineage>
        <taxon>Bacteria</taxon>
        <taxon>Pseudomonadati</taxon>
        <taxon>Pseudomonadota</taxon>
        <taxon>Alphaproteobacteria</taxon>
        <taxon>Rhodospirillales</taxon>
        <taxon>Magnetovibrionaceae</taxon>
        <taxon>Magnetovibrio</taxon>
    </lineage>
</organism>
<keyword evidence="2" id="KW-1185">Reference proteome</keyword>
<dbReference type="AlphaFoldDB" id="A0A1E5Q794"/>
<dbReference type="Proteomes" id="UP000095347">
    <property type="component" value="Unassembled WGS sequence"/>
</dbReference>
<accession>A0A1E5Q794</accession>
<sequence length="124" mass="14585">MDAYYLNFMDADSWYATTKSPQPIINNVLSTIPAINQNRNVDEHMQLADFTSKHSHITIPRWTCVLDIEANTPNIHFINWDDDNKMFGWKMFKETNLNGNRRHTHVYVDDYNQLELQLGRKQAA</sequence>
<gene>
    <name evidence="1" type="ORF">BEN30_11370</name>
</gene>
<evidence type="ECO:0000313" key="1">
    <source>
        <dbReference type="EMBL" id="OEJ66822.1"/>
    </source>
</evidence>
<name>A0A1E5Q794_9PROT</name>
<dbReference type="EMBL" id="MCGG01000028">
    <property type="protein sequence ID" value="OEJ66822.1"/>
    <property type="molecule type" value="Genomic_DNA"/>
</dbReference>
<comment type="caution">
    <text evidence="1">The sequence shown here is derived from an EMBL/GenBank/DDBJ whole genome shotgun (WGS) entry which is preliminary data.</text>
</comment>
<proteinExistence type="predicted"/>